<dbReference type="EMBL" id="JBBKTX010000005">
    <property type="protein sequence ID" value="MFK4751890.1"/>
    <property type="molecule type" value="Genomic_DNA"/>
</dbReference>
<evidence type="ECO:0000313" key="4">
    <source>
        <dbReference type="Proteomes" id="UP001620597"/>
    </source>
</evidence>
<accession>A0ABW8NG36</accession>
<dbReference type="RefSeq" id="WP_416205250.1">
    <property type="nucleotide sequence ID" value="NZ_JBBKTX010000005.1"/>
</dbReference>
<protein>
    <submittedName>
        <fullName evidence="3">Uncharacterized protein</fullName>
    </submittedName>
</protein>
<keyword evidence="2" id="KW-1133">Transmembrane helix</keyword>
<keyword evidence="2" id="KW-0812">Transmembrane</keyword>
<feature type="transmembrane region" description="Helical" evidence="2">
    <location>
        <begin position="21"/>
        <end position="39"/>
    </location>
</feature>
<evidence type="ECO:0000256" key="2">
    <source>
        <dbReference type="SAM" id="Phobius"/>
    </source>
</evidence>
<keyword evidence="2" id="KW-0472">Membrane</keyword>
<feature type="region of interest" description="Disordered" evidence="1">
    <location>
        <begin position="102"/>
        <end position="125"/>
    </location>
</feature>
<dbReference type="Proteomes" id="UP001620597">
    <property type="component" value="Unassembled WGS sequence"/>
</dbReference>
<reference evidence="3 4" key="1">
    <citation type="submission" date="2024-03" db="EMBL/GenBank/DDBJ databases">
        <title>High-quality draft genome sequence of Oceanobacter sp. wDCs-4.</title>
        <authorList>
            <person name="Dong C."/>
        </authorList>
    </citation>
    <scope>NUCLEOTIDE SEQUENCE [LARGE SCALE GENOMIC DNA]</scope>
    <source>
        <strain evidence="4">wDCs-4</strain>
    </source>
</reference>
<feature type="compositionally biased region" description="Low complexity" evidence="1">
    <location>
        <begin position="104"/>
        <end position="125"/>
    </location>
</feature>
<proteinExistence type="predicted"/>
<name>A0ABW8NG36_9GAMM</name>
<keyword evidence="4" id="KW-1185">Reference proteome</keyword>
<evidence type="ECO:0000256" key="1">
    <source>
        <dbReference type="SAM" id="MobiDB-lite"/>
    </source>
</evidence>
<organism evidence="3 4">
    <name type="scientific">Oceanobacter antarcticus</name>
    <dbReference type="NCBI Taxonomy" id="3133425"/>
    <lineage>
        <taxon>Bacteria</taxon>
        <taxon>Pseudomonadati</taxon>
        <taxon>Pseudomonadota</taxon>
        <taxon>Gammaproteobacteria</taxon>
        <taxon>Oceanospirillales</taxon>
        <taxon>Oceanospirillaceae</taxon>
        <taxon>Oceanobacter</taxon>
    </lineage>
</organism>
<evidence type="ECO:0000313" key="3">
    <source>
        <dbReference type="EMBL" id="MFK4751890.1"/>
    </source>
</evidence>
<gene>
    <name evidence="3" type="ORF">WG929_05645</name>
</gene>
<sequence length="125" mass="12719">MTTSIKSRKTKQGGFVMTSELVLLVTTMVVGLTVGLVTMRDALTAEMEDVAEAIGSLDQTYAFNGIVNGEKTAVIEGSVYGDAPDVNAGDNTEFTFVTATPLEGGTTTASTGSSSSASAATLTAP</sequence>
<comment type="caution">
    <text evidence="3">The sequence shown here is derived from an EMBL/GenBank/DDBJ whole genome shotgun (WGS) entry which is preliminary data.</text>
</comment>